<protein>
    <submittedName>
        <fullName evidence="1">Uncharacterized protein</fullName>
    </submittedName>
</protein>
<dbReference type="EMBL" id="CAVMJV010000001">
    <property type="protein sequence ID" value="CAK5006940.1"/>
    <property type="molecule type" value="Genomic_DNA"/>
</dbReference>
<proteinExistence type="predicted"/>
<accession>A0ACB0XL28</accession>
<sequence length="76" mass="8227">MGAAPAATILPLTDTVTDLVLSFIHFPLKYLLSAPASTGLPSIAGHCPQQAEKWNSQRRQQPRGFGRKLARNGDNK</sequence>
<gene>
    <name evidence="1" type="ORF">MENTE1834_LOCUS635</name>
</gene>
<organism evidence="1 2">
    <name type="scientific">Meloidogyne enterolobii</name>
    <name type="common">Root-knot nematode worm</name>
    <name type="synonym">Meloidogyne mayaguensis</name>
    <dbReference type="NCBI Taxonomy" id="390850"/>
    <lineage>
        <taxon>Eukaryota</taxon>
        <taxon>Metazoa</taxon>
        <taxon>Ecdysozoa</taxon>
        <taxon>Nematoda</taxon>
        <taxon>Chromadorea</taxon>
        <taxon>Rhabditida</taxon>
        <taxon>Tylenchina</taxon>
        <taxon>Tylenchomorpha</taxon>
        <taxon>Tylenchoidea</taxon>
        <taxon>Meloidogynidae</taxon>
        <taxon>Meloidogyninae</taxon>
        <taxon>Meloidogyne</taxon>
    </lineage>
</organism>
<name>A0ACB0XL28_MELEN</name>
<reference evidence="1" key="1">
    <citation type="submission" date="2023-11" db="EMBL/GenBank/DDBJ databases">
        <authorList>
            <person name="Poullet M."/>
        </authorList>
    </citation>
    <scope>NUCLEOTIDE SEQUENCE</scope>
    <source>
        <strain evidence="1">E1834</strain>
    </source>
</reference>
<evidence type="ECO:0000313" key="2">
    <source>
        <dbReference type="Proteomes" id="UP001497535"/>
    </source>
</evidence>
<dbReference type="Proteomes" id="UP001497535">
    <property type="component" value="Unassembled WGS sequence"/>
</dbReference>
<comment type="caution">
    <text evidence="1">The sequence shown here is derived from an EMBL/GenBank/DDBJ whole genome shotgun (WGS) entry which is preliminary data.</text>
</comment>
<keyword evidence="2" id="KW-1185">Reference proteome</keyword>
<evidence type="ECO:0000313" key="1">
    <source>
        <dbReference type="EMBL" id="CAK5006940.1"/>
    </source>
</evidence>